<name>A0AAE1TI40_9FABA</name>
<evidence type="ECO:0008006" key="5">
    <source>
        <dbReference type="Google" id="ProtNLM"/>
    </source>
</evidence>
<proteinExistence type="inferred from homology"/>
<dbReference type="Pfam" id="PF00450">
    <property type="entry name" value="Peptidase_S10"/>
    <property type="match status" value="1"/>
</dbReference>
<keyword evidence="2" id="KW-0732">Signal</keyword>
<sequence>MGFITSLIFITPKWLFLRLLLLLVPSANAAFSGEVVKYLPGYDGQLPFKLETGYVSVNHSELFYYFIESQGEPETDPLFFWFSGGPGCSSFNGLIYEIGPLQFDINHYDGGLPTLLNYPYSWTETASFVFVDSPVGTGFSYSTSSDWSTSDTLSAEQAQFVRKWLEEHSQYLHLRLFIGGDSYSGIIVPLITLKIVQGNDAGLKPHLNLTGYYAGSPVTDIYITKNSRFKFAHRLALISDQLYEKLKSSCKGDYVNVDANETACQTAIFQYEKNIEDIYTDNILLPDCAFDESRNLYHPLSLQRPSPKLSSDFWCWDFNHSLSNYWANDPSVQEALHVRKGKIKYWERCNETLSYTNDVETVVHVHQWLSHRKLQALVNNGDRDMTVPYVAAEEWLKILNLTVSSKWRPWFVDGQVAGYTRSYHEKATGYRLEYGTVKGAGHTAPEYSRKNCYEMFRRWIHYYPL</sequence>
<dbReference type="PANTHER" id="PTHR11802">
    <property type="entry name" value="SERINE PROTEASE FAMILY S10 SERINE CARBOXYPEPTIDASE"/>
    <property type="match status" value="1"/>
</dbReference>
<feature type="signal peptide" evidence="2">
    <location>
        <begin position="1"/>
        <end position="29"/>
    </location>
</feature>
<dbReference type="GO" id="GO:0006508">
    <property type="term" value="P:proteolysis"/>
    <property type="evidence" value="ECO:0007669"/>
    <property type="project" value="InterPro"/>
</dbReference>
<dbReference type="AlphaFoldDB" id="A0AAE1TI40"/>
<organism evidence="3 4">
    <name type="scientific">Acacia crassicarpa</name>
    <name type="common">northern wattle</name>
    <dbReference type="NCBI Taxonomy" id="499986"/>
    <lineage>
        <taxon>Eukaryota</taxon>
        <taxon>Viridiplantae</taxon>
        <taxon>Streptophyta</taxon>
        <taxon>Embryophyta</taxon>
        <taxon>Tracheophyta</taxon>
        <taxon>Spermatophyta</taxon>
        <taxon>Magnoliopsida</taxon>
        <taxon>eudicotyledons</taxon>
        <taxon>Gunneridae</taxon>
        <taxon>Pentapetalae</taxon>
        <taxon>rosids</taxon>
        <taxon>fabids</taxon>
        <taxon>Fabales</taxon>
        <taxon>Fabaceae</taxon>
        <taxon>Caesalpinioideae</taxon>
        <taxon>mimosoid clade</taxon>
        <taxon>Acacieae</taxon>
        <taxon>Acacia</taxon>
    </lineage>
</organism>
<dbReference type="Proteomes" id="UP001293593">
    <property type="component" value="Unassembled WGS sequence"/>
</dbReference>
<accession>A0AAE1TI40</accession>
<evidence type="ECO:0000256" key="2">
    <source>
        <dbReference type="SAM" id="SignalP"/>
    </source>
</evidence>
<evidence type="ECO:0000313" key="4">
    <source>
        <dbReference type="Proteomes" id="UP001293593"/>
    </source>
</evidence>
<dbReference type="PRINTS" id="PR00724">
    <property type="entry name" value="CRBOXYPTASEC"/>
</dbReference>
<gene>
    <name evidence="3" type="ORF">QN277_001293</name>
</gene>
<dbReference type="InterPro" id="IPR001563">
    <property type="entry name" value="Peptidase_S10"/>
</dbReference>
<keyword evidence="4" id="KW-1185">Reference proteome</keyword>
<dbReference type="GO" id="GO:0004185">
    <property type="term" value="F:serine-type carboxypeptidase activity"/>
    <property type="evidence" value="ECO:0007669"/>
    <property type="project" value="InterPro"/>
</dbReference>
<feature type="chain" id="PRO_5042266687" description="Serine carboxypeptidase-like 18" evidence="2">
    <location>
        <begin position="30"/>
        <end position="465"/>
    </location>
</feature>
<dbReference type="GO" id="GO:0016747">
    <property type="term" value="F:acyltransferase activity, transferring groups other than amino-acyl groups"/>
    <property type="evidence" value="ECO:0007669"/>
    <property type="project" value="TreeGrafter"/>
</dbReference>
<evidence type="ECO:0000313" key="3">
    <source>
        <dbReference type="EMBL" id="KAK4284464.1"/>
    </source>
</evidence>
<evidence type="ECO:0000256" key="1">
    <source>
        <dbReference type="ARBA" id="ARBA00009431"/>
    </source>
</evidence>
<dbReference type="SUPFAM" id="SSF53474">
    <property type="entry name" value="alpha/beta-Hydrolases"/>
    <property type="match status" value="1"/>
</dbReference>
<reference evidence="3" key="1">
    <citation type="submission" date="2023-10" db="EMBL/GenBank/DDBJ databases">
        <title>Chromosome-level genome of the transformable northern wattle, Acacia crassicarpa.</title>
        <authorList>
            <person name="Massaro I."/>
            <person name="Sinha N.R."/>
            <person name="Poethig S."/>
            <person name="Leichty A.R."/>
        </authorList>
    </citation>
    <scope>NUCLEOTIDE SEQUENCE</scope>
    <source>
        <strain evidence="3">Acra3RX</strain>
        <tissue evidence="3">Leaf</tissue>
    </source>
</reference>
<comment type="similarity">
    <text evidence="1">Belongs to the peptidase S10 family.</text>
</comment>
<dbReference type="GO" id="GO:0019748">
    <property type="term" value="P:secondary metabolic process"/>
    <property type="evidence" value="ECO:0007669"/>
    <property type="project" value="TreeGrafter"/>
</dbReference>
<dbReference type="PANTHER" id="PTHR11802:SF377">
    <property type="entry name" value="SERINE CARBOXYPEPTIDASE-LIKE 18"/>
    <property type="match status" value="1"/>
</dbReference>
<dbReference type="EMBL" id="JAWXYG010000001">
    <property type="protein sequence ID" value="KAK4284464.1"/>
    <property type="molecule type" value="Genomic_DNA"/>
</dbReference>
<comment type="caution">
    <text evidence="3">The sequence shown here is derived from an EMBL/GenBank/DDBJ whole genome shotgun (WGS) entry which is preliminary data.</text>
</comment>
<dbReference type="FunFam" id="3.40.50.1820:FF:000072">
    <property type="entry name" value="Serine carboxypeptidase-like 19"/>
    <property type="match status" value="1"/>
</dbReference>
<dbReference type="Gene3D" id="3.40.50.1820">
    <property type="entry name" value="alpha/beta hydrolase"/>
    <property type="match status" value="1"/>
</dbReference>
<protein>
    <recommendedName>
        <fullName evidence="5">Serine carboxypeptidase-like 18</fullName>
    </recommendedName>
</protein>
<dbReference type="InterPro" id="IPR029058">
    <property type="entry name" value="AB_hydrolase_fold"/>
</dbReference>